<evidence type="ECO:0000313" key="5">
    <source>
        <dbReference type="Proteomes" id="UP000295709"/>
    </source>
</evidence>
<keyword evidence="1" id="KW-0732">Signal</keyword>
<protein>
    <submittedName>
        <fullName evidence="4">Secreted protein (Por secretion system target)</fullName>
    </submittedName>
</protein>
<dbReference type="Gene3D" id="2.120.10.30">
    <property type="entry name" value="TolB, C-terminal domain"/>
    <property type="match status" value="1"/>
</dbReference>
<accession>A0ABY2G0X1</accession>
<comment type="caution">
    <text evidence="4">The sequence shown here is derived from an EMBL/GenBank/DDBJ whole genome shotgun (WGS) entry which is preliminary data.</text>
</comment>
<evidence type="ECO:0000256" key="1">
    <source>
        <dbReference type="ARBA" id="ARBA00022729"/>
    </source>
</evidence>
<dbReference type="Proteomes" id="UP000295709">
    <property type="component" value="Unassembled WGS sequence"/>
</dbReference>
<dbReference type="PANTHER" id="PTHR19328">
    <property type="entry name" value="HEDGEHOG-INTERACTING PROTEIN"/>
    <property type="match status" value="1"/>
</dbReference>
<gene>
    <name evidence="4" type="ORF">BCF50_1463</name>
</gene>
<dbReference type="Pfam" id="PF07995">
    <property type="entry name" value="GSDH"/>
    <property type="match status" value="1"/>
</dbReference>
<proteinExistence type="predicted"/>
<evidence type="ECO:0000259" key="2">
    <source>
        <dbReference type="Pfam" id="PF07995"/>
    </source>
</evidence>
<evidence type="ECO:0000259" key="3">
    <source>
        <dbReference type="Pfam" id="PF18962"/>
    </source>
</evidence>
<dbReference type="PANTHER" id="PTHR19328:SF75">
    <property type="entry name" value="ALDOSE SUGAR DEHYDROGENASE YLII"/>
    <property type="match status" value="1"/>
</dbReference>
<feature type="domain" description="Glucose/Sorbosone dehydrogenase" evidence="2">
    <location>
        <begin position="45"/>
        <end position="343"/>
    </location>
</feature>
<organism evidence="4 5">
    <name type="scientific">Chryseobacterium daecheongense</name>
    <dbReference type="NCBI Taxonomy" id="192389"/>
    <lineage>
        <taxon>Bacteria</taxon>
        <taxon>Pseudomonadati</taxon>
        <taxon>Bacteroidota</taxon>
        <taxon>Flavobacteriia</taxon>
        <taxon>Flavobacteriales</taxon>
        <taxon>Weeksellaceae</taxon>
        <taxon>Chryseobacterium group</taxon>
        <taxon>Chryseobacterium</taxon>
    </lineage>
</organism>
<dbReference type="InterPro" id="IPR026444">
    <property type="entry name" value="Secre_tail"/>
</dbReference>
<name>A0ABY2G0X1_9FLAO</name>
<reference evidence="4 5" key="1">
    <citation type="submission" date="2019-03" db="EMBL/GenBank/DDBJ databases">
        <title>Genomic Encyclopedia of Archaeal and Bacterial Type Strains, Phase II (KMG-II): from individual species to whole genera.</title>
        <authorList>
            <person name="Goeker M."/>
        </authorList>
    </citation>
    <scope>NUCLEOTIDE SEQUENCE [LARGE SCALE GENOMIC DNA]</scope>
    <source>
        <strain evidence="4 5">DSM 15235</strain>
    </source>
</reference>
<dbReference type="InterPro" id="IPR011041">
    <property type="entry name" value="Quinoprot_gluc/sorb_DH_b-prop"/>
</dbReference>
<dbReference type="Pfam" id="PF18962">
    <property type="entry name" value="Por_Secre_tail"/>
    <property type="match status" value="1"/>
</dbReference>
<dbReference type="NCBIfam" id="TIGR04183">
    <property type="entry name" value="Por_Secre_tail"/>
    <property type="match status" value="1"/>
</dbReference>
<keyword evidence="5" id="KW-1185">Reference proteome</keyword>
<sequence>MKFSLIKQHPNYHNIMKKLLFTACIFSSLILNSQSIILEDFASGLTSPVEITNANDSRLFVVQQDGIIKIIQPNGAINPTNFLNISTKIVYGGERGLLGLAFHPQYATNGYFFVYYNNTAGNIIVARYSVSATDPNVADPNSEKILLNIPKPFTNHNGGSIHFAPDGNLWIITGDGGSGGDPNNNAQNKNSLLGKMLRIDVNSTGAYNIPAGNPFIGVDGADEIWAYGLRNAWKFSFDLTSGNALIADVGQNAIEEINRMPLTQAGLNYGWRCYEGNDAYNTAGCASATTMTFPIAVYDHSGGKCSITGGYVYRGTLYPALQGKYFFADYCSTQIGMLNADNSITWTTAFTGNNFSTFGEDYQKELYVAAVNSGKIFKVKTNSTLGTQEAGWNPIRIYPNPASEMIYVEGFTDKNTSADLISTDGRMVMENTRINEDNSIDISWVPAGVYYIIIKSGDLKSYSQKLIIK</sequence>
<feature type="domain" description="Secretion system C-terminal sorting" evidence="3">
    <location>
        <begin position="397"/>
        <end position="468"/>
    </location>
</feature>
<dbReference type="InterPro" id="IPR011042">
    <property type="entry name" value="6-blade_b-propeller_TolB-like"/>
</dbReference>
<dbReference type="SUPFAM" id="SSF50952">
    <property type="entry name" value="Soluble quinoprotein glucose dehydrogenase"/>
    <property type="match status" value="1"/>
</dbReference>
<evidence type="ECO:0000313" key="4">
    <source>
        <dbReference type="EMBL" id="TDX95680.1"/>
    </source>
</evidence>
<dbReference type="EMBL" id="SOQW01000001">
    <property type="protein sequence ID" value="TDX95680.1"/>
    <property type="molecule type" value="Genomic_DNA"/>
</dbReference>
<dbReference type="InterPro" id="IPR012938">
    <property type="entry name" value="Glc/Sorbosone_DH"/>
</dbReference>